<reference evidence="1" key="1">
    <citation type="submission" date="2022-07" db="EMBL/GenBank/DDBJ databases">
        <authorList>
            <person name="Trinca V."/>
            <person name="Uliana J.V.C."/>
            <person name="Torres T.T."/>
            <person name="Ward R.J."/>
            <person name="Monesi N."/>
        </authorList>
    </citation>
    <scope>NUCLEOTIDE SEQUENCE</scope>
    <source>
        <strain evidence="1">HSMRA1968</strain>
        <tissue evidence="1">Whole embryos</tissue>
    </source>
</reference>
<dbReference type="AlphaFoldDB" id="A0A9Q0N670"/>
<proteinExistence type="predicted"/>
<dbReference type="EMBL" id="WJQU01000002">
    <property type="protein sequence ID" value="KAJ6644341.1"/>
    <property type="molecule type" value="Genomic_DNA"/>
</dbReference>
<gene>
    <name evidence="1" type="ORF">Bhyg_09308</name>
</gene>
<evidence type="ECO:0000313" key="2">
    <source>
        <dbReference type="Proteomes" id="UP001151699"/>
    </source>
</evidence>
<accession>A0A9Q0N670</accession>
<evidence type="ECO:0000313" key="1">
    <source>
        <dbReference type="EMBL" id="KAJ6644341.1"/>
    </source>
</evidence>
<dbReference type="Proteomes" id="UP001151699">
    <property type="component" value="Chromosome B"/>
</dbReference>
<organism evidence="1 2">
    <name type="scientific">Pseudolycoriella hygida</name>
    <dbReference type="NCBI Taxonomy" id="35572"/>
    <lineage>
        <taxon>Eukaryota</taxon>
        <taxon>Metazoa</taxon>
        <taxon>Ecdysozoa</taxon>
        <taxon>Arthropoda</taxon>
        <taxon>Hexapoda</taxon>
        <taxon>Insecta</taxon>
        <taxon>Pterygota</taxon>
        <taxon>Neoptera</taxon>
        <taxon>Endopterygota</taxon>
        <taxon>Diptera</taxon>
        <taxon>Nematocera</taxon>
        <taxon>Sciaroidea</taxon>
        <taxon>Sciaridae</taxon>
        <taxon>Pseudolycoriella</taxon>
    </lineage>
</organism>
<keyword evidence="2" id="KW-1185">Reference proteome</keyword>
<sequence>MKLCKLAITPAQVTKCSYSMQMKDDDDEIDFATLSDVSVGMNGLADVTKKANNAENSSEQKGHVEKSDEIKRFSFHQL</sequence>
<comment type="caution">
    <text evidence="1">The sequence shown here is derived from an EMBL/GenBank/DDBJ whole genome shotgun (WGS) entry which is preliminary data.</text>
</comment>
<protein>
    <submittedName>
        <fullName evidence="1">Uncharacterized protein</fullName>
    </submittedName>
</protein>
<name>A0A9Q0N670_9DIPT</name>